<proteinExistence type="predicted"/>
<accession>A0A6V7XW76</accession>
<sequence length="46" mass="5473">MLKVVQNSGIDVHMQLRHHQHLLSIVFRYLSEAYLLRPPMKDLSEE</sequence>
<comment type="caution">
    <text evidence="1">The sequence shown here is derived from an EMBL/GenBank/DDBJ whole genome shotgun (WGS) entry which is preliminary data.</text>
</comment>
<name>A0A6V7XW76_MELEN</name>
<dbReference type="AlphaFoldDB" id="A0A6V7XW76"/>
<dbReference type="Proteomes" id="UP000580250">
    <property type="component" value="Unassembled WGS sequence"/>
</dbReference>
<dbReference type="EMBL" id="CAJEWN010002402">
    <property type="protein sequence ID" value="CAD2203495.1"/>
    <property type="molecule type" value="Genomic_DNA"/>
</dbReference>
<evidence type="ECO:0000313" key="1">
    <source>
        <dbReference type="EMBL" id="CAD2203495.1"/>
    </source>
</evidence>
<evidence type="ECO:0000313" key="2">
    <source>
        <dbReference type="Proteomes" id="UP000580250"/>
    </source>
</evidence>
<protein>
    <submittedName>
        <fullName evidence="1">Uncharacterized protein</fullName>
    </submittedName>
</protein>
<gene>
    <name evidence="1" type="ORF">MENT_LOCUS57187</name>
</gene>
<reference evidence="1 2" key="1">
    <citation type="submission" date="2020-08" db="EMBL/GenBank/DDBJ databases">
        <authorList>
            <person name="Koutsovoulos G."/>
            <person name="Danchin GJ E."/>
        </authorList>
    </citation>
    <scope>NUCLEOTIDE SEQUENCE [LARGE SCALE GENOMIC DNA]</scope>
</reference>
<organism evidence="1 2">
    <name type="scientific">Meloidogyne enterolobii</name>
    <name type="common">Root-knot nematode worm</name>
    <name type="synonym">Meloidogyne mayaguensis</name>
    <dbReference type="NCBI Taxonomy" id="390850"/>
    <lineage>
        <taxon>Eukaryota</taxon>
        <taxon>Metazoa</taxon>
        <taxon>Ecdysozoa</taxon>
        <taxon>Nematoda</taxon>
        <taxon>Chromadorea</taxon>
        <taxon>Rhabditida</taxon>
        <taxon>Tylenchina</taxon>
        <taxon>Tylenchomorpha</taxon>
        <taxon>Tylenchoidea</taxon>
        <taxon>Meloidogynidae</taxon>
        <taxon>Meloidogyninae</taxon>
        <taxon>Meloidogyne</taxon>
    </lineage>
</organism>